<dbReference type="EMBL" id="CAXLJL010000190">
    <property type="protein sequence ID" value="CAL5134335.1"/>
    <property type="molecule type" value="Genomic_DNA"/>
</dbReference>
<gene>
    <name evidence="5" type="ORF">CDAUBV1_LOCUS7540</name>
</gene>
<sequence>MSGVDPSANSKLERTDPNQSENTVHEGKIAQYDHRGNEERSRNTNDDQRDENKQILIRIDEEKVRENCKDEYRAEEQNQPQKQEPNGPKKRTVRFGSGDKLVTAIFEPKSPFSDAEPLGPYELVGVYKIRCDTDGLRPLYSVIAQLKNINLKESFDRRELFTLKGTQLTIPHVETLEEVFKHVRFEYVDLENCNLNDESVSSICEMIEFYASATEICLARNPQIKEEGWKAIAHLIHESPFLRWIDVRGITMTEADVHALGNALRIQAVSCRTEFRKFMRYEMSCKSLEEKELSPDKPDEEEMAAATRLAKCSSHGTVKCPVCLSSPPCRGVKGVHMGGTELNDILLSSMVNNIRLSAISDLRLTDNKLVASDAVFLIPLLRFSSPIRLLDLSRNQLGDEGCKVLSNALCNSALSGESLANVSVRLRRLYLAENGLTESCMTVLGYAVSRCPFLSCLQLSDNPLIKCPGVLNLQPGLFQCRKLKRLGLANCGIECVGTIALAELLVDKPRDLAQIDLRGNTLDPAGLIALSRCLKCVDRRVQIFYHQNPRRFRVSESSKDSIEEDGLLQMIARYATGGSPSRSSSTDRSPNTHRNSSPPSQNLHMEAWQIFDHTSRENLMRFGEPEKKPYNRYCHVRCPAGPPNKSSDANQQQQLRDAADEDPRYLWGDSTDEEDTDERPSPASNDNSPETMKPVHSHGDSPSLQSAPSSSEQTTSSEQRTHSFAENTSETAYPRSAASRLAPVPNAVEKGSSCELH</sequence>
<feature type="compositionally biased region" description="Low complexity" evidence="4">
    <location>
        <begin position="576"/>
        <end position="589"/>
    </location>
</feature>
<comment type="caution">
    <text evidence="5">The sequence shown here is derived from an EMBL/GenBank/DDBJ whole genome shotgun (WGS) entry which is preliminary data.</text>
</comment>
<evidence type="ECO:0000256" key="2">
    <source>
        <dbReference type="ARBA" id="ARBA00022737"/>
    </source>
</evidence>
<feature type="compositionally biased region" description="Polar residues" evidence="4">
    <location>
        <begin position="722"/>
        <end position="731"/>
    </location>
</feature>
<reference evidence="5" key="1">
    <citation type="submission" date="2024-06" db="EMBL/GenBank/DDBJ databases">
        <authorList>
            <person name="Liu X."/>
            <person name="Lenzi L."/>
            <person name="Haldenby T S."/>
            <person name="Uol C."/>
        </authorList>
    </citation>
    <scope>NUCLEOTIDE SEQUENCE</scope>
</reference>
<protein>
    <submittedName>
        <fullName evidence="5">Uncharacterized protein</fullName>
    </submittedName>
</protein>
<dbReference type="PANTHER" id="PTHR24112">
    <property type="entry name" value="LEUCINE-RICH REPEAT, ISOFORM F-RELATED"/>
    <property type="match status" value="1"/>
</dbReference>
<accession>A0AAV2TC81</accession>
<feature type="region of interest" description="Disordered" evidence="4">
    <location>
        <begin position="576"/>
        <end position="604"/>
    </location>
</feature>
<dbReference type="PANTHER" id="PTHR24112:SF9">
    <property type="entry name" value="PROTEIN PHOSPHATASE 1 REGULATORY SUBUNIT 37"/>
    <property type="match status" value="1"/>
</dbReference>
<feature type="compositionally biased region" description="Polar residues" evidence="4">
    <location>
        <begin position="644"/>
        <end position="655"/>
    </location>
</feature>
<feature type="compositionally biased region" description="Polar residues" evidence="4">
    <location>
        <begin position="592"/>
        <end position="603"/>
    </location>
</feature>
<proteinExistence type="inferred from homology"/>
<feature type="region of interest" description="Disordered" evidence="4">
    <location>
        <begin position="639"/>
        <end position="757"/>
    </location>
</feature>
<dbReference type="InterPro" id="IPR051279">
    <property type="entry name" value="PP1-Reg/Actin-Interact_Protein"/>
</dbReference>
<evidence type="ECO:0000313" key="6">
    <source>
        <dbReference type="Proteomes" id="UP001497525"/>
    </source>
</evidence>
<dbReference type="InterPro" id="IPR032675">
    <property type="entry name" value="LRR_dom_sf"/>
</dbReference>
<evidence type="ECO:0000256" key="4">
    <source>
        <dbReference type="SAM" id="MobiDB-lite"/>
    </source>
</evidence>
<comment type="similarity">
    <text evidence="3">Belongs to the PPP1R37 family.</text>
</comment>
<dbReference type="Proteomes" id="UP001497525">
    <property type="component" value="Unassembled WGS sequence"/>
</dbReference>
<evidence type="ECO:0000256" key="1">
    <source>
        <dbReference type="ARBA" id="ARBA00022614"/>
    </source>
</evidence>
<dbReference type="InterPro" id="IPR001611">
    <property type="entry name" value="Leu-rich_rpt"/>
</dbReference>
<evidence type="ECO:0000313" key="5">
    <source>
        <dbReference type="EMBL" id="CAL5134335.1"/>
    </source>
</evidence>
<name>A0AAV2TC81_CALDB</name>
<feature type="compositionally biased region" description="Basic and acidic residues" evidence="4">
    <location>
        <begin position="23"/>
        <end position="76"/>
    </location>
</feature>
<feature type="compositionally biased region" description="Low complexity" evidence="4">
    <location>
        <begin position="77"/>
        <end position="86"/>
    </location>
</feature>
<feature type="compositionally biased region" description="Low complexity" evidence="4">
    <location>
        <begin position="701"/>
        <end position="718"/>
    </location>
</feature>
<organism evidence="5 6">
    <name type="scientific">Calicophoron daubneyi</name>
    <name type="common">Rumen fluke</name>
    <name type="synonym">Paramphistomum daubneyi</name>
    <dbReference type="NCBI Taxonomy" id="300641"/>
    <lineage>
        <taxon>Eukaryota</taxon>
        <taxon>Metazoa</taxon>
        <taxon>Spiralia</taxon>
        <taxon>Lophotrochozoa</taxon>
        <taxon>Platyhelminthes</taxon>
        <taxon>Trematoda</taxon>
        <taxon>Digenea</taxon>
        <taxon>Plagiorchiida</taxon>
        <taxon>Pronocephalata</taxon>
        <taxon>Paramphistomoidea</taxon>
        <taxon>Paramphistomidae</taxon>
        <taxon>Calicophoron</taxon>
    </lineage>
</organism>
<feature type="region of interest" description="Disordered" evidence="4">
    <location>
        <begin position="1"/>
        <end position="94"/>
    </location>
</feature>
<dbReference type="SUPFAM" id="SSF52047">
    <property type="entry name" value="RNI-like"/>
    <property type="match status" value="1"/>
</dbReference>
<dbReference type="Pfam" id="PF13516">
    <property type="entry name" value="LRR_6"/>
    <property type="match status" value="1"/>
</dbReference>
<dbReference type="SMART" id="SM00368">
    <property type="entry name" value="LRR_RI"/>
    <property type="match status" value="7"/>
</dbReference>
<evidence type="ECO:0000256" key="3">
    <source>
        <dbReference type="ARBA" id="ARBA00038315"/>
    </source>
</evidence>
<dbReference type="Gene3D" id="3.80.10.10">
    <property type="entry name" value="Ribonuclease Inhibitor"/>
    <property type="match status" value="3"/>
</dbReference>
<dbReference type="AlphaFoldDB" id="A0AAV2TC81"/>
<keyword evidence="2" id="KW-0677">Repeat</keyword>
<keyword evidence="1" id="KW-0433">Leucine-rich repeat</keyword>